<protein>
    <recommendedName>
        <fullName evidence="2">AB hydrolase-1 domain-containing protein</fullName>
    </recommendedName>
</protein>
<evidence type="ECO:0000313" key="3">
    <source>
        <dbReference type="EMBL" id="ORJ23376.1"/>
    </source>
</evidence>
<reference evidence="3 4" key="1">
    <citation type="journal article" date="2017" name="Int. J. Syst. Evol. Microbiol.">
        <title>Rouxiella badensis sp. nov. and Rouxiella silvae sp. nov. isolated from peat bog soil in Germany and emendation of the genus description.</title>
        <authorList>
            <person name="Le Fleche-Mateos A."/>
            <person name="Kugler J.H."/>
            <person name="Hansen S.H."/>
            <person name="Syldatk C."/>
            <person name="Hausmann R."/>
            <person name="Lomprez F."/>
            <person name="Vandenbogaert M."/>
            <person name="Manuguerra J.C."/>
            <person name="Grimont P.A."/>
        </authorList>
    </citation>
    <scope>NUCLEOTIDE SEQUENCE [LARGE SCALE GENOMIC DNA]</scope>
    <source>
        <strain evidence="3 4">DSM 100043</strain>
    </source>
</reference>
<dbReference type="InterPro" id="IPR029058">
    <property type="entry name" value="AB_hydrolase_fold"/>
</dbReference>
<dbReference type="InterPro" id="IPR050266">
    <property type="entry name" value="AB_hydrolase_sf"/>
</dbReference>
<comment type="caution">
    <text evidence="3">The sequence shown here is derived from an EMBL/GenBank/DDBJ whole genome shotgun (WGS) entry which is preliminary data.</text>
</comment>
<gene>
    <name evidence="3" type="ORF">BS640_21690</name>
</gene>
<sequence length="257" mass="27548">MTHQSPSPAANRPLELIFLHYWGGSAATWDGVINLLPADVKTHTPEFRGWGENHSEMPSDASLHLLAADIEEFIARRTTGRYLLVGHSMGGKVAQIIAGSRPANLAGLMLVAPAPPTAMALSAEQRETMIHAYDSAESTAFVLDNVLTAGGLPHAIRQKALQTSIAGSRDAKTWWPKVGIGEEVLKQAASIDVPVHVLSGEKDRVDTPATLQEKLMPHLSNARLEVIEGKGHLLPLEAPTAIAASLMQFIDLLLSAD</sequence>
<dbReference type="GO" id="GO:0016787">
    <property type="term" value="F:hydrolase activity"/>
    <property type="evidence" value="ECO:0007669"/>
    <property type="project" value="UniProtKB-KW"/>
</dbReference>
<dbReference type="SUPFAM" id="SSF53474">
    <property type="entry name" value="alpha/beta-Hydrolases"/>
    <property type="match status" value="1"/>
</dbReference>
<dbReference type="GO" id="GO:0016020">
    <property type="term" value="C:membrane"/>
    <property type="evidence" value="ECO:0007669"/>
    <property type="project" value="TreeGrafter"/>
</dbReference>
<dbReference type="AlphaFoldDB" id="A0A1X0W9B3"/>
<dbReference type="RefSeq" id="WP_084913316.1">
    <property type="nucleotide sequence ID" value="NZ_CP049603.1"/>
</dbReference>
<dbReference type="Proteomes" id="UP000192536">
    <property type="component" value="Unassembled WGS sequence"/>
</dbReference>
<proteinExistence type="predicted"/>
<evidence type="ECO:0000256" key="1">
    <source>
        <dbReference type="ARBA" id="ARBA00022801"/>
    </source>
</evidence>
<dbReference type="STRING" id="1646377.BS640_21690"/>
<evidence type="ECO:0000313" key="4">
    <source>
        <dbReference type="Proteomes" id="UP000192536"/>
    </source>
</evidence>
<dbReference type="Pfam" id="PF12697">
    <property type="entry name" value="Abhydrolase_6"/>
    <property type="match status" value="1"/>
</dbReference>
<dbReference type="PANTHER" id="PTHR43798">
    <property type="entry name" value="MONOACYLGLYCEROL LIPASE"/>
    <property type="match status" value="1"/>
</dbReference>
<dbReference type="Gene3D" id="3.40.50.1820">
    <property type="entry name" value="alpha/beta hydrolase"/>
    <property type="match status" value="1"/>
</dbReference>
<dbReference type="InterPro" id="IPR000073">
    <property type="entry name" value="AB_hydrolase_1"/>
</dbReference>
<keyword evidence="1" id="KW-0378">Hydrolase</keyword>
<name>A0A1X0W9B3_9GAMM</name>
<feature type="domain" description="AB hydrolase-1" evidence="2">
    <location>
        <begin position="16"/>
        <end position="244"/>
    </location>
</feature>
<accession>A0A1X0W9B3</accession>
<evidence type="ECO:0000259" key="2">
    <source>
        <dbReference type="Pfam" id="PF12697"/>
    </source>
</evidence>
<organism evidence="3 4">
    <name type="scientific">Rouxiella badensis</name>
    <dbReference type="NCBI Taxonomy" id="1646377"/>
    <lineage>
        <taxon>Bacteria</taxon>
        <taxon>Pseudomonadati</taxon>
        <taxon>Pseudomonadota</taxon>
        <taxon>Gammaproteobacteria</taxon>
        <taxon>Enterobacterales</taxon>
        <taxon>Yersiniaceae</taxon>
        <taxon>Rouxiella</taxon>
    </lineage>
</organism>
<dbReference type="PANTHER" id="PTHR43798:SF31">
    <property type="entry name" value="AB HYDROLASE SUPERFAMILY PROTEIN YCLE"/>
    <property type="match status" value="1"/>
</dbReference>
<keyword evidence="4" id="KW-1185">Reference proteome</keyword>
<dbReference type="EMBL" id="MRWE01000058">
    <property type="protein sequence ID" value="ORJ23376.1"/>
    <property type="molecule type" value="Genomic_DNA"/>
</dbReference>